<protein>
    <submittedName>
        <fullName evidence="6">Lytic transglycosylase domain-containing protein</fullName>
    </submittedName>
</protein>
<reference evidence="6 7" key="1">
    <citation type="submission" date="2019-07" db="EMBL/GenBank/DDBJ databases">
        <title>Qingshengfaniella alkalisoli gen. nov., sp. nov., isolated from saline soil.</title>
        <authorList>
            <person name="Xu L."/>
            <person name="Huang X.-X."/>
            <person name="Sun J.-Q."/>
        </authorList>
    </citation>
    <scope>NUCLEOTIDE SEQUENCE [LARGE SCALE GENOMIC DNA]</scope>
    <source>
        <strain evidence="6 7">DSM 27279</strain>
    </source>
</reference>
<evidence type="ECO:0000256" key="2">
    <source>
        <dbReference type="ARBA" id="ARBA00022729"/>
    </source>
</evidence>
<evidence type="ECO:0000256" key="1">
    <source>
        <dbReference type="ARBA" id="ARBA00007734"/>
    </source>
</evidence>
<dbReference type="Pfam" id="PF14718">
    <property type="entry name" value="SLT_L"/>
    <property type="match status" value="1"/>
</dbReference>
<feature type="domain" description="Lytic transglycosylase superhelical linker" evidence="5">
    <location>
        <begin position="415"/>
        <end position="474"/>
    </location>
</feature>
<dbReference type="SUPFAM" id="SSF53955">
    <property type="entry name" value="Lysozyme-like"/>
    <property type="match status" value="1"/>
</dbReference>
<dbReference type="InterPro" id="IPR008939">
    <property type="entry name" value="Lytic_TGlycosylase_superhlx_U"/>
</dbReference>
<evidence type="ECO:0000313" key="6">
    <source>
        <dbReference type="EMBL" id="TSH91580.1"/>
    </source>
</evidence>
<keyword evidence="7" id="KW-1185">Reference proteome</keyword>
<dbReference type="InterPro" id="IPR037061">
    <property type="entry name" value="Lytic_TGlycoase_superhlx_L_sf"/>
</dbReference>
<evidence type="ECO:0000259" key="4">
    <source>
        <dbReference type="Pfam" id="PF01464"/>
    </source>
</evidence>
<name>A0A556AFC9_9BURK</name>
<dbReference type="Pfam" id="PF01464">
    <property type="entry name" value="SLT"/>
    <property type="match status" value="1"/>
</dbReference>
<organism evidence="6 7">
    <name type="scientific">Verticiella sediminum</name>
    <dbReference type="NCBI Taxonomy" id="1247510"/>
    <lineage>
        <taxon>Bacteria</taxon>
        <taxon>Pseudomonadati</taxon>
        <taxon>Pseudomonadota</taxon>
        <taxon>Betaproteobacteria</taxon>
        <taxon>Burkholderiales</taxon>
        <taxon>Alcaligenaceae</taxon>
        <taxon>Verticiella</taxon>
    </lineage>
</organism>
<dbReference type="SUPFAM" id="SSF48435">
    <property type="entry name" value="Bacterial muramidases"/>
    <property type="match status" value="1"/>
</dbReference>
<dbReference type="EMBL" id="VLTJ01000035">
    <property type="protein sequence ID" value="TSH91580.1"/>
    <property type="molecule type" value="Genomic_DNA"/>
</dbReference>
<dbReference type="PANTHER" id="PTHR37423">
    <property type="entry name" value="SOLUBLE LYTIC MUREIN TRANSGLYCOSYLASE-RELATED"/>
    <property type="match status" value="1"/>
</dbReference>
<evidence type="ECO:0000259" key="5">
    <source>
        <dbReference type="Pfam" id="PF14718"/>
    </source>
</evidence>
<dbReference type="OrthoDB" id="92254at2"/>
<gene>
    <name evidence="6" type="ORF">FOZ76_18435</name>
</gene>
<dbReference type="Gene3D" id="1.10.530.10">
    <property type="match status" value="1"/>
</dbReference>
<evidence type="ECO:0000256" key="3">
    <source>
        <dbReference type="SAM" id="SignalP"/>
    </source>
</evidence>
<sequence>MRIFSARILHGFRRAAAGILAVASLGAAPLAQAQTAAAQAQYADVVSARRAADARQWDQLQGMLPGLRDNVLGVYADYWWLRQQIVNGRTPLPMSAITRFIDRHRGSYLAQRVRSDAILAAARTGDFSSVRRLSDGLDIASPQVDCAILHARHVGGARITAADAAAVFRPGNACWSLYDTLVAVNIVKLDDLSLLLRDAIDIDNKDAAQRLGRYMFDAAQQKQLAALLDAPMPWLQRHEQGELGQRERELAAVALARLGRKDMMNGHAYLESVWARRLPSADLGWVQSHFALLASLRQNDVAQDWYRRADGVPLGQYSAEWRVRSALRHDPIDWKWVLSTIEQLPPGVPDETVWLYWRARALAGLGREGEAREIYRNISTEYSYYGQLAAEELGILTSIPPRAAAPTQREMAQARANPGLQRALALFELNWRSEAVPEWNYALRGMSDRELLAAAELAREAHIYDRVVNTSERTRQEHDFAQRFLAPFQGQVTAKAKEIGLDPAWVYGLIRQESRFVTQARSGVGASGLMQLMPATARWVANRIGMADFHPSRVNDFDVNTTLGTNYLNIVLQDLGGSQLLASAGYNAGPKRPHNWRSTYARPVEGAIFAETIPFAETRKYVQNVLSNATYYTALFTGKPQSLKQRLGVVVPQLDETTSVP</sequence>
<dbReference type="Gene3D" id="1.25.20.10">
    <property type="entry name" value="Bacterial muramidases"/>
    <property type="match status" value="1"/>
</dbReference>
<dbReference type="Gene3D" id="1.10.1240.20">
    <property type="entry name" value="Lytic transglycosylase, superhelical linker domain"/>
    <property type="match status" value="1"/>
</dbReference>
<dbReference type="PANTHER" id="PTHR37423:SF5">
    <property type="entry name" value="SOLUBLE LYTIC MUREIN TRANSGLYCOSYLASE"/>
    <property type="match status" value="1"/>
</dbReference>
<dbReference type="GO" id="GO:0004553">
    <property type="term" value="F:hydrolase activity, hydrolyzing O-glycosyl compounds"/>
    <property type="evidence" value="ECO:0007669"/>
    <property type="project" value="InterPro"/>
</dbReference>
<evidence type="ECO:0000313" key="7">
    <source>
        <dbReference type="Proteomes" id="UP000318405"/>
    </source>
</evidence>
<feature type="signal peptide" evidence="3">
    <location>
        <begin position="1"/>
        <end position="33"/>
    </location>
</feature>
<dbReference type="GO" id="GO:0042597">
    <property type="term" value="C:periplasmic space"/>
    <property type="evidence" value="ECO:0007669"/>
    <property type="project" value="InterPro"/>
</dbReference>
<comment type="caution">
    <text evidence="6">The sequence shown here is derived from an EMBL/GenBank/DDBJ whole genome shotgun (WGS) entry which is preliminary data.</text>
</comment>
<dbReference type="CDD" id="cd13401">
    <property type="entry name" value="Slt70-like"/>
    <property type="match status" value="1"/>
</dbReference>
<dbReference type="InterPro" id="IPR023346">
    <property type="entry name" value="Lysozyme-like_dom_sf"/>
</dbReference>
<feature type="domain" description="Transglycosylase SLT" evidence="4">
    <location>
        <begin position="494"/>
        <end position="599"/>
    </location>
</feature>
<keyword evidence="2 3" id="KW-0732">Signal</keyword>
<proteinExistence type="inferred from homology"/>
<dbReference type="AlphaFoldDB" id="A0A556AFC9"/>
<accession>A0A556AFC9</accession>
<dbReference type="InterPro" id="IPR012289">
    <property type="entry name" value="Lytic_TGlycosylase_superhlx_L"/>
</dbReference>
<comment type="similarity">
    <text evidence="1">Belongs to the transglycosylase Slt family.</text>
</comment>
<dbReference type="Proteomes" id="UP000318405">
    <property type="component" value="Unassembled WGS sequence"/>
</dbReference>
<feature type="chain" id="PRO_5021900323" evidence="3">
    <location>
        <begin position="34"/>
        <end position="661"/>
    </location>
</feature>
<dbReference type="InterPro" id="IPR008258">
    <property type="entry name" value="Transglycosylase_SLT_dom_1"/>
</dbReference>